<reference evidence="1 2" key="1">
    <citation type="submission" date="2020-07" db="EMBL/GenBank/DDBJ databases">
        <title>Complete genome sequence of Mycolicibacterium litorale like strain isolated from cardiac implantable electronic device infection.</title>
        <authorList>
            <person name="Fukano H."/>
            <person name="Miyama H."/>
            <person name="Hoshino Y."/>
        </authorList>
    </citation>
    <scope>NUCLEOTIDE SEQUENCE [LARGE SCALE GENOMIC DNA]</scope>
    <source>
        <strain evidence="1 2">NIIDNTM18</strain>
    </source>
</reference>
<dbReference type="Proteomes" id="UP000515734">
    <property type="component" value="Chromosome"/>
</dbReference>
<dbReference type="EMBL" id="AP023287">
    <property type="protein sequence ID" value="BCI51674.1"/>
    <property type="molecule type" value="Genomic_DNA"/>
</dbReference>
<gene>
    <name evidence="1" type="ORF">NIIDNTM18_09520</name>
</gene>
<evidence type="ECO:0008006" key="3">
    <source>
        <dbReference type="Google" id="ProtNLM"/>
    </source>
</evidence>
<dbReference type="RefSeq" id="WP_185294614.1">
    <property type="nucleotide sequence ID" value="NZ_AP023287.1"/>
</dbReference>
<accession>A0A6S6NYW8</accession>
<organism evidence="1 2">
    <name type="scientific">Mycolicibacterium litorale</name>
    <dbReference type="NCBI Taxonomy" id="758802"/>
    <lineage>
        <taxon>Bacteria</taxon>
        <taxon>Bacillati</taxon>
        <taxon>Actinomycetota</taxon>
        <taxon>Actinomycetes</taxon>
        <taxon>Mycobacteriales</taxon>
        <taxon>Mycobacteriaceae</taxon>
        <taxon>Mycolicibacterium</taxon>
    </lineage>
</organism>
<dbReference type="AlphaFoldDB" id="A0A6S6NYW8"/>
<proteinExistence type="predicted"/>
<sequence length="290" mass="32275">MYPIVGSEEIAAGRLTRAALRWNYTAIHPNVYHLNGAARTADMRTRAAWLWAGRRAIIAGRAAARRYGASWAVGDAPIELIGKHRKPVRGVVIRDERIAPDEISPHCGMLMTTAARTAFDLARHLPRTEALPLLDVLSAESGVTVAQVEALIGRYPRARGLPAARQIVKLMDGGARSPEESTLRLALIDWGLPRPTTDIWIEDRFWSTRIAMGWEWARVGVSVQPAGPLEDHSAVQRLKTEELIQRLGWVHIRAHPRRPVRSVLAQAREALRTRGRGGRLPSDSPHRRSD</sequence>
<evidence type="ECO:0000313" key="1">
    <source>
        <dbReference type="EMBL" id="BCI51674.1"/>
    </source>
</evidence>
<protein>
    <recommendedName>
        <fullName evidence="3">Cullin, a subunit of E3 ubiquitin ligase</fullName>
    </recommendedName>
</protein>
<name>A0A6S6NYW8_9MYCO</name>
<evidence type="ECO:0000313" key="2">
    <source>
        <dbReference type="Proteomes" id="UP000515734"/>
    </source>
</evidence>